<dbReference type="STRING" id="1391654.AKJ09_02401"/>
<dbReference type="SMART" id="SM00347">
    <property type="entry name" value="HTH_MARR"/>
    <property type="match status" value="1"/>
</dbReference>
<sequence length="161" mass="17579">MNKNVDAALHAVFEANRILRDAGEHLAAAAGQTHSRRMILQAAGEGATVPDIARRLGLQRQSVQRVADELVHEGLARYEDNPQHRRSQLLVVTKAGDAALAVIHRAHAKWVDDIEAAVGPLDWAALRAGLERITRAVRDQDAPVSVTSRRSERDAHGASRK</sequence>
<reference evidence="3 4" key="1">
    <citation type="submission" date="2015-08" db="EMBL/GenBank/DDBJ databases">
        <authorList>
            <person name="Babu N.S."/>
            <person name="Beckwith C.J."/>
            <person name="Beseler K.G."/>
            <person name="Brison A."/>
            <person name="Carone J.V."/>
            <person name="Caskin T.P."/>
            <person name="Diamond M."/>
            <person name="Durham M.E."/>
            <person name="Foxe J.M."/>
            <person name="Go M."/>
            <person name="Henderson B.A."/>
            <person name="Jones I.B."/>
            <person name="McGettigan J.A."/>
            <person name="Micheletti S.J."/>
            <person name="Nasrallah M.E."/>
            <person name="Ortiz D."/>
            <person name="Piller C.R."/>
            <person name="Privatt S.R."/>
            <person name="Schneider S.L."/>
            <person name="Sharp S."/>
            <person name="Smith T.C."/>
            <person name="Stanton J.D."/>
            <person name="Ullery H.E."/>
            <person name="Wilson R.J."/>
            <person name="Serrano M.G."/>
            <person name="Buck G."/>
            <person name="Lee V."/>
            <person name="Wang Y."/>
            <person name="Carvalho R."/>
            <person name="Voegtly L."/>
            <person name="Shi R."/>
            <person name="Duckworth R."/>
            <person name="Johnson A."/>
            <person name="Loviza R."/>
            <person name="Walstead R."/>
            <person name="Shah Z."/>
            <person name="Kiflezghi M."/>
            <person name="Wade K."/>
            <person name="Ball S.L."/>
            <person name="Bradley K.W."/>
            <person name="Asai D.J."/>
            <person name="Bowman C.A."/>
            <person name="Russell D.A."/>
            <person name="Pope W.H."/>
            <person name="Jacobs-Sera D."/>
            <person name="Hendrix R.W."/>
            <person name="Hatfull G.F."/>
        </authorList>
    </citation>
    <scope>NUCLEOTIDE SEQUENCE [LARGE SCALE GENOMIC DNA]</scope>
    <source>
        <strain evidence="3 4">DSM 27648</strain>
    </source>
</reference>
<dbReference type="GO" id="GO:0006950">
    <property type="term" value="P:response to stress"/>
    <property type="evidence" value="ECO:0007669"/>
    <property type="project" value="TreeGrafter"/>
</dbReference>
<feature type="domain" description="HTH marR-type" evidence="2">
    <location>
        <begin position="1"/>
        <end position="135"/>
    </location>
</feature>
<dbReference type="KEGG" id="llu:AKJ09_02401"/>
<name>A0A0K1PQE1_9BACT</name>
<dbReference type="InterPro" id="IPR036390">
    <property type="entry name" value="WH_DNA-bd_sf"/>
</dbReference>
<dbReference type="RefSeq" id="WP_146647131.1">
    <property type="nucleotide sequence ID" value="NZ_CP012333.1"/>
</dbReference>
<evidence type="ECO:0000256" key="1">
    <source>
        <dbReference type="SAM" id="MobiDB-lite"/>
    </source>
</evidence>
<feature type="compositionally biased region" description="Basic and acidic residues" evidence="1">
    <location>
        <begin position="149"/>
        <end position="161"/>
    </location>
</feature>
<dbReference type="AlphaFoldDB" id="A0A0K1PQE1"/>
<evidence type="ECO:0000259" key="2">
    <source>
        <dbReference type="PROSITE" id="PS50995"/>
    </source>
</evidence>
<dbReference type="InterPro" id="IPR039422">
    <property type="entry name" value="MarR/SlyA-like"/>
</dbReference>
<dbReference type="PANTHER" id="PTHR33164:SF43">
    <property type="entry name" value="HTH-TYPE TRANSCRIPTIONAL REPRESSOR YETL"/>
    <property type="match status" value="1"/>
</dbReference>
<keyword evidence="4" id="KW-1185">Reference proteome</keyword>
<dbReference type="PROSITE" id="PS50995">
    <property type="entry name" value="HTH_MARR_2"/>
    <property type="match status" value="1"/>
</dbReference>
<dbReference type="GO" id="GO:0003700">
    <property type="term" value="F:DNA-binding transcription factor activity"/>
    <property type="evidence" value="ECO:0007669"/>
    <property type="project" value="InterPro"/>
</dbReference>
<accession>A0A0K1PQE1</accession>
<dbReference type="InterPro" id="IPR000835">
    <property type="entry name" value="HTH_MarR-typ"/>
</dbReference>
<dbReference type="Pfam" id="PF12802">
    <property type="entry name" value="MarR_2"/>
    <property type="match status" value="1"/>
</dbReference>
<dbReference type="Proteomes" id="UP000064967">
    <property type="component" value="Chromosome"/>
</dbReference>
<dbReference type="SUPFAM" id="SSF46785">
    <property type="entry name" value="Winged helix' DNA-binding domain"/>
    <property type="match status" value="1"/>
</dbReference>
<dbReference type="PANTHER" id="PTHR33164">
    <property type="entry name" value="TRANSCRIPTIONAL REGULATOR, MARR FAMILY"/>
    <property type="match status" value="1"/>
</dbReference>
<dbReference type="OrthoDB" id="5511415at2"/>
<evidence type="ECO:0000313" key="3">
    <source>
        <dbReference type="EMBL" id="AKU95737.1"/>
    </source>
</evidence>
<proteinExistence type="predicted"/>
<protein>
    <submittedName>
        <fullName evidence="3">Transcriptional regulator, MarR family</fullName>
    </submittedName>
</protein>
<dbReference type="EMBL" id="CP012333">
    <property type="protein sequence ID" value="AKU95737.1"/>
    <property type="molecule type" value="Genomic_DNA"/>
</dbReference>
<dbReference type="InterPro" id="IPR036388">
    <property type="entry name" value="WH-like_DNA-bd_sf"/>
</dbReference>
<gene>
    <name evidence="3" type="ORF">AKJ09_02401</name>
</gene>
<dbReference type="Gene3D" id="1.10.10.10">
    <property type="entry name" value="Winged helix-like DNA-binding domain superfamily/Winged helix DNA-binding domain"/>
    <property type="match status" value="1"/>
</dbReference>
<evidence type="ECO:0000313" key="4">
    <source>
        <dbReference type="Proteomes" id="UP000064967"/>
    </source>
</evidence>
<feature type="region of interest" description="Disordered" evidence="1">
    <location>
        <begin position="139"/>
        <end position="161"/>
    </location>
</feature>
<organism evidence="3 4">
    <name type="scientific">Labilithrix luteola</name>
    <dbReference type="NCBI Taxonomy" id="1391654"/>
    <lineage>
        <taxon>Bacteria</taxon>
        <taxon>Pseudomonadati</taxon>
        <taxon>Myxococcota</taxon>
        <taxon>Polyangia</taxon>
        <taxon>Polyangiales</taxon>
        <taxon>Labilitrichaceae</taxon>
        <taxon>Labilithrix</taxon>
    </lineage>
</organism>